<dbReference type="PANTHER" id="PTHR45527">
    <property type="entry name" value="NONRIBOSOMAL PEPTIDE SYNTHETASE"/>
    <property type="match status" value="1"/>
</dbReference>
<dbReference type="InterPro" id="IPR001242">
    <property type="entry name" value="Condensation_dom"/>
</dbReference>
<evidence type="ECO:0000259" key="6">
    <source>
        <dbReference type="PROSITE" id="PS50075"/>
    </source>
</evidence>
<dbReference type="NCBIfam" id="TIGR01733">
    <property type="entry name" value="AA-adenyl-dom"/>
    <property type="match status" value="2"/>
</dbReference>
<dbReference type="CDD" id="cd19534">
    <property type="entry name" value="E_NRPS"/>
    <property type="match status" value="1"/>
</dbReference>
<dbReference type="InterPro" id="IPR010071">
    <property type="entry name" value="AA_adenyl_dom"/>
</dbReference>
<evidence type="ECO:0000256" key="4">
    <source>
        <dbReference type="ARBA" id="ARBA00022737"/>
    </source>
</evidence>
<dbReference type="InterPro" id="IPR020845">
    <property type="entry name" value="AMP-binding_CS"/>
</dbReference>
<dbReference type="Pfam" id="PF00550">
    <property type="entry name" value="PP-binding"/>
    <property type="match status" value="2"/>
</dbReference>
<dbReference type="Pfam" id="PF00668">
    <property type="entry name" value="Condensation"/>
    <property type="match status" value="3"/>
</dbReference>
<dbReference type="SUPFAM" id="SSF52777">
    <property type="entry name" value="CoA-dependent acyltransferases"/>
    <property type="match status" value="6"/>
</dbReference>
<dbReference type="RefSeq" id="WP_191768433.1">
    <property type="nucleotide sequence ID" value="NZ_JACSRA010000012.1"/>
</dbReference>
<accession>A0ABR8PTS7</accession>
<dbReference type="Pfam" id="PF00501">
    <property type="entry name" value="AMP-binding"/>
    <property type="match status" value="2"/>
</dbReference>
<evidence type="ECO:0000256" key="2">
    <source>
        <dbReference type="ARBA" id="ARBA00022450"/>
    </source>
</evidence>
<dbReference type="NCBIfam" id="NF003417">
    <property type="entry name" value="PRK04813.1"/>
    <property type="match status" value="2"/>
</dbReference>
<dbReference type="EMBL" id="JACSRA010000012">
    <property type="protein sequence ID" value="MBD7911567.1"/>
    <property type="molecule type" value="Genomic_DNA"/>
</dbReference>
<comment type="cofactor">
    <cofactor evidence="1">
        <name>pantetheine 4'-phosphate</name>
        <dbReference type="ChEBI" id="CHEBI:47942"/>
    </cofactor>
</comment>
<keyword evidence="8" id="KW-1185">Reference proteome</keyword>
<evidence type="ECO:0000256" key="1">
    <source>
        <dbReference type="ARBA" id="ARBA00001957"/>
    </source>
</evidence>
<dbReference type="CDD" id="cd12117">
    <property type="entry name" value="A_NRPS_Srf_like"/>
    <property type="match status" value="1"/>
</dbReference>
<protein>
    <submittedName>
        <fullName evidence="7">Amino acid adenylation domain-containing protein</fullName>
    </submittedName>
</protein>
<dbReference type="PROSITE" id="PS00012">
    <property type="entry name" value="PHOSPHOPANTETHEINE"/>
    <property type="match status" value="1"/>
</dbReference>
<reference evidence="7 8" key="1">
    <citation type="submission" date="2020-08" db="EMBL/GenBank/DDBJ databases">
        <title>A Genomic Blueprint of the Chicken Gut Microbiome.</title>
        <authorList>
            <person name="Gilroy R."/>
            <person name="Ravi A."/>
            <person name="Getino M."/>
            <person name="Pursley I."/>
            <person name="Horton D.L."/>
            <person name="Alikhan N.-F."/>
            <person name="Baker D."/>
            <person name="Gharbi K."/>
            <person name="Hall N."/>
            <person name="Watson M."/>
            <person name="Adriaenssens E.M."/>
            <person name="Foster-Nyarko E."/>
            <person name="Jarju S."/>
            <person name="Secka A."/>
            <person name="Antonio M."/>
            <person name="Oren A."/>
            <person name="Chaudhuri R."/>
            <person name="La Ragione R.M."/>
            <person name="Hildebrand F."/>
            <person name="Pallen M.J."/>
        </authorList>
    </citation>
    <scope>NUCLEOTIDE SEQUENCE [LARGE SCALE GENOMIC DNA]</scope>
    <source>
        <strain evidence="7 8">Sa3CVN1</strain>
    </source>
</reference>
<proteinExistence type="predicted"/>
<feature type="domain" description="Carrier" evidence="6">
    <location>
        <begin position="753"/>
        <end position="827"/>
    </location>
</feature>
<dbReference type="NCBIfam" id="TIGR01720">
    <property type="entry name" value="NRPS-para261"/>
    <property type="match status" value="1"/>
</dbReference>
<dbReference type="InterPro" id="IPR009081">
    <property type="entry name" value="PP-bd_ACP"/>
</dbReference>
<name>A0ABR8PTS7_9CLOT</name>
<organism evidence="7 8">
    <name type="scientific">Clostridium cibarium</name>
    <dbReference type="NCBI Taxonomy" id="2762247"/>
    <lineage>
        <taxon>Bacteria</taxon>
        <taxon>Bacillati</taxon>
        <taxon>Bacillota</taxon>
        <taxon>Clostridia</taxon>
        <taxon>Eubacteriales</taxon>
        <taxon>Clostridiaceae</taxon>
        <taxon>Clostridium</taxon>
    </lineage>
</organism>
<evidence type="ECO:0000313" key="8">
    <source>
        <dbReference type="Proteomes" id="UP000627781"/>
    </source>
</evidence>
<dbReference type="PROSITE" id="PS50075">
    <property type="entry name" value="CARRIER"/>
    <property type="match status" value="2"/>
</dbReference>
<dbReference type="PROSITE" id="PS00455">
    <property type="entry name" value="AMP_BINDING"/>
    <property type="match status" value="2"/>
</dbReference>
<dbReference type="SUPFAM" id="SSF47336">
    <property type="entry name" value="ACP-like"/>
    <property type="match status" value="2"/>
</dbReference>
<keyword evidence="5" id="KW-0045">Antibiotic biosynthesis</keyword>
<dbReference type="Pfam" id="PF13193">
    <property type="entry name" value="AMP-binding_C"/>
    <property type="match status" value="2"/>
</dbReference>
<evidence type="ECO:0000256" key="3">
    <source>
        <dbReference type="ARBA" id="ARBA00022553"/>
    </source>
</evidence>
<dbReference type="Gene3D" id="1.10.1200.10">
    <property type="entry name" value="ACP-like"/>
    <property type="match status" value="2"/>
</dbReference>
<dbReference type="InterPro" id="IPR023213">
    <property type="entry name" value="CAT-like_dom_sf"/>
</dbReference>
<dbReference type="Gene3D" id="2.30.38.10">
    <property type="entry name" value="Luciferase, Domain 3"/>
    <property type="match status" value="2"/>
</dbReference>
<dbReference type="SUPFAM" id="SSF56801">
    <property type="entry name" value="Acetyl-CoA synthetase-like"/>
    <property type="match status" value="2"/>
</dbReference>
<feature type="domain" description="Carrier" evidence="6">
    <location>
        <begin position="2256"/>
        <end position="2330"/>
    </location>
</feature>
<evidence type="ECO:0000256" key="5">
    <source>
        <dbReference type="ARBA" id="ARBA00023194"/>
    </source>
</evidence>
<keyword evidence="4" id="KW-0677">Repeat</keyword>
<keyword evidence="3" id="KW-0597">Phosphoprotein</keyword>
<dbReference type="Gene3D" id="3.40.50.980">
    <property type="match status" value="4"/>
</dbReference>
<dbReference type="Proteomes" id="UP000627781">
    <property type="component" value="Unassembled WGS sequence"/>
</dbReference>
<sequence>MRELINKKEMKYWTNLLKDYDEITSFNIKKNNHINNEYQTESFIIPEDLSVRLNKISNNSELPLYVFLVTILGILISKYNTNKVCIVSPTYKKEENKNAVIFPMEIDDNISFKQLVVNTKNIVIESYKRENCPIDNIIHSLEKENIIDITDVGCALSNIHKVDDLKELGLTLIFCFSKENNLTKCNIHYNINDKTLVRNLFNQFLSCLRNILINMDVKLRDVEIINEDEKNIIINKFNDTKVDYPKDMSVKELFENTVKEFSKNIAIISNGKNLTYEELNNKSNQLAHLLADNGVTKGSLIPVLCDKSMETIIAIIAIIKNGAAYVPINEDYPQSRVQYMIEDCGSNLIIGRRETLNKFDFKEITPIILDFESYDLLNQPTENISTGNINSDDLIYIIYTSGSTGNPKGVCVENKSVVRLVKNQNYIDLKLDDKILQTGSIAFDASTFEIWGALLNGLTVHIESKELILNPKMLKQYIQKNNITTMFMSTALFHQICNVDASTFDDIKSLMIGGDALDSNQVNKLRINNKSTIIINGYGPTENTTFSTYFSIDPLNMWDKKIPIPIGKPISNSTTYVMDKNLRLLPVGVPGELCVGGDGVARGYLNKEELTKEKFVQNPYIKDEIIYRTGDLVKWLPDGNIEFLGRIDNQIKIRGFRLELGEIEREILKHEQVKEAAVIVRFDKNKEKYLCGYIVGKVSQDEIKKFLKKTLPEYMIPPYILTLETLPLTNNGKVDKKLLPEPNLNEKTNKYVAPSNDVEKKMALVWSEVLGAEKIGIKDNFYDFGGDSIKSIQIVSRLKNLGLKVDIKDILDHQTIEKISKYAKTEEIQISQDEVVGISMLTPVMKKFLQEDKEVMKHFNQSTLIYCKEKLEIDKVKLLLKEIVIHHDALRINLNYGEEISLYNKKIDENLFNFKFFDLSHEDNFKEQIAKEGQLLKESIDLEHGPLMNVGLFSTNKGDYLLFVIHHIVVDGVSWRIILEDFYNGYKSLLQGKEIKFPKKTTSFKEWTEKQIEYANGNALLNELDYWSNLADTHLDELPKFNKADKILIKDMISKNIIIDKEATQKLVMETNRAYNTEINDILLSALGITIKDWCGAKNAAITLEGHGREDIINDVDITRTVGWFTSCYPVILDMSDNDISTIIKRNKEVLRKIPNKGIGYGILKYLTSSKNRKNRDMTIETDISFNYLGQIDSNSNNELFTYSNLSTGSDISNNFELKDSIQINSLIQEGNLKFNIDFCKLEYKEDEIEKFVEIFNKNIYGIIEHCSTRKEAELTPTDYGINEYSLEDVEELKQFIKNNIDKDINISKINKLTPMQQGMLFTYMQNKETTAYVIQLELNIKGNLKIESLNKAYNMLAKKYDILKTIIYSNSKHPSQVVLENRNFKIYYEDFTKSCNKEKDYSVFSTELVKKGFDLSKDILFKLSIIKMDDNSSRLIFTIHHIIIDGWSTNILIGDLFKFYEDIERGEKLNIENNINFHEYIKWLYKQRKEDGLAYWKNYLDGYNQIVELPKTKSKSTKYKQKNLMWDFGKEVTRKLEGISSQCGVTLNSICQLAWGILLQRYNRTDDVVFGSVVSGRPPEINGIEEMVGIFINAVPVRITDNGKITVKEMLKEVYEKANQSRNFEYLSLAEIQDQSELKQNLIQNLTVFENFPFNELDNCNNGIKIDFIQGREETNYDFNLSFVLEDSLKLKVMYNENVYTTYLIEKITNQLAKIFKEITNNIDQLVSNVDIVTPEDKNIILNEFNNTKVDYPSNKTIQELFQEQVERTPNNIALVFDDKELSYKELNEKSNALAITLREKGVIPETIVGIMIDRSMEMIIGIIAILKAGGAYLPIDTELPSDRINNMLIDSNANILLTQSSLMNKVDFEGEIIDITKESAYSNDCRNIKNITKSNNLAYVIYTSGTTGKPKGTLIEHRSILNTLLWRCSYHNFNKNDAVLQIMAYCFDGSVGDIFTALISGAKLILISKNNLLNVKYLKEIMLKEKVTSLLISPAFYGTLLGTGLEGITALKKVTVAGESLQKKVLKEHFNRFPDIKLVNEYGPTENSICATVYKINSASENVSIGKPINNTRIYILGKNGQVQPIGAPGELCISGSGLARGYLNNEKITNERFVDNLYEPGERMYRTGDLARWLPDGNIEFLGRIDHQVKIRGFRIELEEIESNLLKMDGITQSVATVIEEENNKYICAYFVSNKDYNPKKLREYLKNRIPSYMMPTYFVRIDKISLTVNGKVDKKNLPMPQEENGIRAKYQPPTTNTEKEIVEVWEKALEINKIGLHDNFFDIGGQSLKAINIVSQLKNLDYDININDLFTNQTVFELACTLEQRDKDKAININNNIEVEKLLMETFGIESKLETKILNNKQLSILYVNNLESNSCKEILKLLSSSVTNDIFPNYILDGSKENEFLISKNQDYKLLLCNLVDKFKSSFSNVETEKCELTAIQRLNITTTISTPSLCAIGFDNYIDIDVLKKAIIYTIRTFDNLRSILSKEGDHIFWRKIVNDECINNLFIPYIDLSEEDVNKQDAIVKDLFYESFTQEYDYNNVLYRILIIKKNLKDYIVYIPINHCIFDGTSNLILQSTIKEYYNKLINCQEINLKKVKPYSEYSKQITKGPVNSTEEEIINTYKLESYCSYSKEIEEKLSEVSKRCGFVKAKLPIPKDYQDIFKNNSWEIACKIIQEFFMHYINATKIPLQVISYGRLYEDKKFNDVFGECIDRIPIIIDKEQINTITYKYCENLLEYASKHNINFLTLLNDYKLSNEYKKIGELLNTFSDDRENYNIILNFLGNMDIDHVETKNYISDLMQNFNTNKINRNTIGFTINYSSDYLYLTCFTFLFEESERIQEFLQNSLDHILKNEY</sequence>
<dbReference type="Gene3D" id="3.30.559.10">
    <property type="entry name" value="Chloramphenicol acetyltransferase-like domain"/>
    <property type="match status" value="3"/>
</dbReference>
<dbReference type="Gene3D" id="3.30.559.30">
    <property type="entry name" value="Nonribosomal peptide synthetase, condensation domain"/>
    <property type="match status" value="3"/>
</dbReference>
<dbReference type="PANTHER" id="PTHR45527:SF1">
    <property type="entry name" value="FATTY ACID SYNTHASE"/>
    <property type="match status" value="1"/>
</dbReference>
<dbReference type="InterPro" id="IPR000873">
    <property type="entry name" value="AMP-dep_synth/lig_dom"/>
</dbReference>
<dbReference type="Gene3D" id="3.30.300.30">
    <property type="match status" value="2"/>
</dbReference>
<gene>
    <name evidence="7" type="ORF">H9661_09380</name>
</gene>
<dbReference type="InterPro" id="IPR006162">
    <property type="entry name" value="Ppantetheine_attach_site"/>
</dbReference>
<dbReference type="InterPro" id="IPR025110">
    <property type="entry name" value="AMP-bd_C"/>
</dbReference>
<dbReference type="InterPro" id="IPR045851">
    <property type="entry name" value="AMP-bd_C_sf"/>
</dbReference>
<evidence type="ECO:0000313" key="7">
    <source>
        <dbReference type="EMBL" id="MBD7911567.1"/>
    </source>
</evidence>
<comment type="caution">
    <text evidence="7">The sequence shown here is derived from an EMBL/GenBank/DDBJ whole genome shotgun (WGS) entry which is preliminary data.</text>
</comment>
<keyword evidence="2" id="KW-0596">Phosphopantetheine</keyword>
<dbReference type="InterPro" id="IPR036736">
    <property type="entry name" value="ACP-like_sf"/>
</dbReference>
<dbReference type="InterPro" id="IPR010060">
    <property type="entry name" value="NRPS_synth"/>
</dbReference>